<evidence type="ECO:0000256" key="2">
    <source>
        <dbReference type="ARBA" id="ARBA00022475"/>
    </source>
</evidence>
<evidence type="ECO:0000256" key="6">
    <source>
        <dbReference type="SAM" id="MobiDB-lite"/>
    </source>
</evidence>
<feature type="transmembrane region" description="Helical" evidence="7">
    <location>
        <begin position="189"/>
        <end position="207"/>
    </location>
</feature>
<keyword evidence="5 7" id="KW-0472">Membrane</keyword>
<dbReference type="GO" id="GO:0005886">
    <property type="term" value="C:plasma membrane"/>
    <property type="evidence" value="ECO:0007669"/>
    <property type="project" value="UniProtKB-SubCell"/>
</dbReference>
<organism evidence="9 10">
    <name type="scientific">Albidiferax ferrireducens (strain ATCC BAA-621 / DSM 15236 / T118)</name>
    <name type="common">Rhodoferax ferrireducens</name>
    <dbReference type="NCBI Taxonomy" id="338969"/>
    <lineage>
        <taxon>Bacteria</taxon>
        <taxon>Pseudomonadati</taxon>
        <taxon>Pseudomonadota</taxon>
        <taxon>Betaproteobacteria</taxon>
        <taxon>Burkholderiales</taxon>
        <taxon>Comamonadaceae</taxon>
        <taxon>Rhodoferax</taxon>
    </lineage>
</organism>
<dbReference type="AlphaFoldDB" id="Q221P9"/>
<dbReference type="GO" id="GO:0009055">
    <property type="term" value="F:electron transfer activity"/>
    <property type="evidence" value="ECO:0007669"/>
    <property type="project" value="InterPro"/>
</dbReference>
<evidence type="ECO:0000313" key="10">
    <source>
        <dbReference type="Proteomes" id="UP000008332"/>
    </source>
</evidence>
<feature type="transmembrane region" description="Helical" evidence="7">
    <location>
        <begin position="44"/>
        <end position="64"/>
    </location>
</feature>
<dbReference type="RefSeq" id="WP_011462827.1">
    <property type="nucleotide sequence ID" value="NC_007908.1"/>
</dbReference>
<keyword evidence="10" id="KW-1185">Reference proteome</keyword>
<dbReference type="KEGG" id="rfr:Rfer_0502"/>
<keyword evidence="2" id="KW-1003">Cell membrane</keyword>
<dbReference type="GO" id="GO:0022904">
    <property type="term" value="P:respiratory electron transport chain"/>
    <property type="evidence" value="ECO:0007669"/>
    <property type="project" value="InterPro"/>
</dbReference>
<dbReference type="STRING" id="338969.Rfer_0502"/>
<dbReference type="PANTHER" id="PTHR30485">
    <property type="entry name" value="NI/FE-HYDROGENASE 1 B-TYPE CYTOCHROME SUBUNIT"/>
    <property type="match status" value="1"/>
</dbReference>
<feature type="compositionally biased region" description="Basic and acidic residues" evidence="6">
    <location>
        <begin position="227"/>
        <end position="237"/>
    </location>
</feature>
<name>Q221P9_ALBFT</name>
<dbReference type="PANTHER" id="PTHR30485:SF2">
    <property type="entry name" value="BLL0597 PROTEIN"/>
    <property type="match status" value="1"/>
</dbReference>
<evidence type="ECO:0000256" key="7">
    <source>
        <dbReference type="SAM" id="Phobius"/>
    </source>
</evidence>
<evidence type="ECO:0000259" key="8">
    <source>
        <dbReference type="Pfam" id="PF01292"/>
    </source>
</evidence>
<evidence type="ECO:0000256" key="5">
    <source>
        <dbReference type="ARBA" id="ARBA00023136"/>
    </source>
</evidence>
<proteinExistence type="predicted"/>
<dbReference type="InterPro" id="IPR016174">
    <property type="entry name" value="Di-haem_cyt_TM"/>
</dbReference>
<keyword evidence="3 7" id="KW-0812">Transmembrane</keyword>
<dbReference type="eggNOG" id="COG3658">
    <property type="taxonomic scope" value="Bacteria"/>
</dbReference>
<dbReference type="InterPro" id="IPR011577">
    <property type="entry name" value="Cyt_b561_bac/Ni-Hgenase"/>
</dbReference>
<feature type="transmembrane region" description="Helical" evidence="7">
    <location>
        <begin position="20"/>
        <end position="38"/>
    </location>
</feature>
<accession>Q221P9</accession>
<reference evidence="10" key="1">
    <citation type="submission" date="2006-02" db="EMBL/GenBank/DDBJ databases">
        <title>Complete sequence of chromosome of Rhodoferax ferrireducens DSM 15236.</title>
        <authorList>
            <person name="Copeland A."/>
            <person name="Lucas S."/>
            <person name="Lapidus A."/>
            <person name="Barry K."/>
            <person name="Detter J.C."/>
            <person name="Glavina del Rio T."/>
            <person name="Hammon N."/>
            <person name="Israni S."/>
            <person name="Pitluck S."/>
            <person name="Brettin T."/>
            <person name="Bruce D."/>
            <person name="Han C."/>
            <person name="Tapia R."/>
            <person name="Gilna P."/>
            <person name="Kiss H."/>
            <person name="Schmutz J."/>
            <person name="Larimer F."/>
            <person name="Land M."/>
            <person name="Kyrpides N."/>
            <person name="Ivanova N."/>
            <person name="Richardson P."/>
        </authorList>
    </citation>
    <scope>NUCLEOTIDE SEQUENCE [LARGE SCALE GENOMIC DNA]</scope>
    <source>
        <strain evidence="10">ATCC BAA-621 / DSM 15236 / T118</strain>
    </source>
</reference>
<evidence type="ECO:0000256" key="3">
    <source>
        <dbReference type="ARBA" id="ARBA00022692"/>
    </source>
</evidence>
<dbReference type="Pfam" id="PF01292">
    <property type="entry name" value="Ni_hydr_CYTB"/>
    <property type="match status" value="1"/>
</dbReference>
<dbReference type="Gene3D" id="1.20.950.20">
    <property type="entry name" value="Transmembrane di-heme cytochromes, Chain C"/>
    <property type="match status" value="1"/>
</dbReference>
<dbReference type="InterPro" id="IPR051542">
    <property type="entry name" value="Hydrogenase_cytochrome"/>
</dbReference>
<dbReference type="Proteomes" id="UP000008332">
    <property type="component" value="Chromosome"/>
</dbReference>
<evidence type="ECO:0000256" key="1">
    <source>
        <dbReference type="ARBA" id="ARBA00004651"/>
    </source>
</evidence>
<feature type="domain" description="Cytochrome b561 bacterial/Ni-hydrogenase" evidence="8">
    <location>
        <begin position="15"/>
        <end position="176"/>
    </location>
</feature>
<feature type="transmembrane region" description="Helical" evidence="7">
    <location>
        <begin position="105"/>
        <end position="128"/>
    </location>
</feature>
<feature type="region of interest" description="Disordered" evidence="6">
    <location>
        <begin position="215"/>
        <end position="237"/>
    </location>
</feature>
<protein>
    <submittedName>
        <fullName evidence="9">Cytochrome B561</fullName>
    </submittedName>
</protein>
<dbReference type="HOGENOM" id="CLU_078451_2_0_4"/>
<comment type="subcellular location">
    <subcellularLocation>
        <location evidence="1">Cell membrane</location>
        <topology evidence="1">Multi-pass membrane protein</topology>
    </subcellularLocation>
</comment>
<keyword evidence="4 7" id="KW-1133">Transmembrane helix</keyword>
<evidence type="ECO:0000256" key="4">
    <source>
        <dbReference type="ARBA" id="ARBA00022989"/>
    </source>
</evidence>
<dbReference type="GO" id="GO:0020037">
    <property type="term" value="F:heme binding"/>
    <property type="evidence" value="ECO:0007669"/>
    <property type="project" value="TreeGrafter"/>
</dbReference>
<dbReference type="EMBL" id="CP000267">
    <property type="protein sequence ID" value="ABD68254.1"/>
    <property type="molecule type" value="Genomic_DNA"/>
</dbReference>
<evidence type="ECO:0000313" key="9">
    <source>
        <dbReference type="EMBL" id="ABD68254.1"/>
    </source>
</evidence>
<dbReference type="SUPFAM" id="SSF81342">
    <property type="entry name" value="Transmembrane di-heme cytochromes"/>
    <property type="match status" value="1"/>
</dbReference>
<feature type="transmembrane region" description="Helical" evidence="7">
    <location>
        <begin position="143"/>
        <end position="163"/>
    </location>
</feature>
<gene>
    <name evidence="9" type="ordered locus">Rfer_0502</name>
</gene>
<dbReference type="OrthoDB" id="196472at2"/>
<sequence length="237" mass="26008">MQIFDTAKEKSQILVWDAPVRVFHWLLALSFAGAYVSAESDRWLALHVTLGYTMAGLVAFRILWGLLGTRYARFGSFVRGPLTLVRYGRAMLAGRPEHHVGHNPAGAVAIVLLLSLSMAIVATGWLFYNVPGARWLKEVHEGAAGFMLAVVALHIGGAVLTSLMHRENLVRAMINGKKEGAPNQGIRRAWRPLALLMVAAVLGFWYLQWQSPATPGLSGKGLASQDAKYRSHTHDDD</sequence>